<dbReference type="PANTHER" id="PTHR43537:SF51">
    <property type="entry name" value="HTH-TYPE TRANSCRIPTIONAL REGULATOR LGOR-RELATED"/>
    <property type="match status" value="1"/>
</dbReference>
<evidence type="ECO:0000313" key="6">
    <source>
        <dbReference type="EMBL" id="OBB33436.1"/>
    </source>
</evidence>
<gene>
    <name evidence="6" type="ORF">A5792_09855</name>
</gene>
<keyword evidence="1" id="KW-0805">Transcription regulation</keyword>
<evidence type="ECO:0000259" key="5">
    <source>
        <dbReference type="PROSITE" id="PS50949"/>
    </source>
</evidence>
<evidence type="ECO:0000256" key="2">
    <source>
        <dbReference type="ARBA" id="ARBA00023125"/>
    </source>
</evidence>
<dbReference type="GO" id="GO:0003700">
    <property type="term" value="F:DNA-binding transcription factor activity"/>
    <property type="evidence" value="ECO:0007669"/>
    <property type="project" value="InterPro"/>
</dbReference>
<dbReference type="AlphaFoldDB" id="A0A1A0RFY7"/>
<proteinExistence type="predicted"/>
<dbReference type="CDD" id="cd07377">
    <property type="entry name" value="WHTH_GntR"/>
    <property type="match status" value="1"/>
</dbReference>
<dbReference type="SUPFAM" id="SSF48008">
    <property type="entry name" value="GntR ligand-binding domain-like"/>
    <property type="match status" value="1"/>
</dbReference>
<dbReference type="Gene3D" id="1.10.10.10">
    <property type="entry name" value="Winged helix-like DNA-binding domain superfamily/Winged helix DNA-binding domain"/>
    <property type="match status" value="1"/>
</dbReference>
<sequence length="231" mass="25614">MPELRRSSLVEQAADQIAARIAAGEWEIGAKLPPESALASELGVGRSTVREAVKELRGRGMVEARQGSGVFVLALERSEEWDSVLRRADIDDVLEVREVIEVKAAELAAGRRDSRDLDRLRATLTHRADAENGRSDDELVDADLEFHRAVVRAAHNPVLSELFESFAPRIRSAMLDMLRLSPDDRHRHDQDAHSQIMETIRQRNPAGAGAAMLGQLESDRRGNERAATARD</sequence>
<dbReference type="Proteomes" id="UP000093902">
    <property type="component" value="Unassembled WGS sequence"/>
</dbReference>
<dbReference type="PROSITE" id="PS50949">
    <property type="entry name" value="HTH_GNTR"/>
    <property type="match status" value="1"/>
</dbReference>
<dbReference type="RefSeq" id="WP_064929062.1">
    <property type="nucleotide sequence ID" value="NZ_LZSO01000008.1"/>
</dbReference>
<dbReference type="PANTHER" id="PTHR43537">
    <property type="entry name" value="TRANSCRIPTIONAL REGULATOR, GNTR FAMILY"/>
    <property type="match status" value="1"/>
</dbReference>
<evidence type="ECO:0000256" key="3">
    <source>
        <dbReference type="ARBA" id="ARBA00023163"/>
    </source>
</evidence>
<dbReference type="SUPFAM" id="SSF46785">
    <property type="entry name" value="Winged helix' DNA-binding domain"/>
    <property type="match status" value="1"/>
</dbReference>
<dbReference type="Pfam" id="PF07729">
    <property type="entry name" value="FCD"/>
    <property type="match status" value="1"/>
</dbReference>
<dbReference type="EMBL" id="LZSO01000008">
    <property type="protein sequence ID" value="OBB33436.1"/>
    <property type="molecule type" value="Genomic_DNA"/>
</dbReference>
<comment type="caution">
    <text evidence="6">The sequence shown here is derived from an EMBL/GenBank/DDBJ whole genome shotgun (WGS) entry which is preliminary data.</text>
</comment>
<dbReference type="InterPro" id="IPR008920">
    <property type="entry name" value="TF_FadR/GntR_C"/>
</dbReference>
<feature type="region of interest" description="Disordered" evidence="4">
    <location>
        <begin position="204"/>
        <end position="231"/>
    </location>
</feature>
<evidence type="ECO:0000256" key="4">
    <source>
        <dbReference type="SAM" id="MobiDB-lite"/>
    </source>
</evidence>
<dbReference type="Pfam" id="PF00392">
    <property type="entry name" value="GntR"/>
    <property type="match status" value="1"/>
</dbReference>
<dbReference type="InterPro" id="IPR000524">
    <property type="entry name" value="Tscrpt_reg_HTH_GntR"/>
</dbReference>
<keyword evidence="3" id="KW-0804">Transcription</keyword>
<dbReference type="SMART" id="SM00895">
    <property type="entry name" value="FCD"/>
    <property type="match status" value="1"/>
</dbReference>
<dbReference type="GO" id="GO:0003677">
    <property type="term" value="F:DNA binding"/>
    <property type="evidence" value="ECO:0007669"/>
    <property type="project" value="UniProtKB-KW"/>
</dbReference>
<dbReference type="Gene3D" id="1.20.120.530">
    <property type="entry name" value="GntR ligand-binding domain-like"/>
    <property type="match status" value="1"/>
</dbReference>
<keyword evidence="2" id="KW-0238">DNA-binding</keyword>
<dbReference type="SMART" id="SM00345">
    <property type="entry name" value="HTH_GNTR"/>
    <property type="match status" value="1"/>
</dbReference>
<dbReference type="OrthoDB" id="3575876at2"/>
<dbReference type="InterPro" id="IPR036388">
    <property type="entry name" value="WH-like_DNA-bd_sf"/>
</dbReference>
<accession>A0A1A0RFY7</accession>
<feature type="compositionally biased region" description="Basic and acidic residues" evidence="4">
    <location>
        <begin position="217"/>
        <end position="231"/>
    </location>
</feature>
<dbReference type="PRINTS" id="PR00035">
    <property type="entry name" value="HTHGNTR"/>
</dbReference>
<evidence type="ECO:0000256" key="1">
    <source>
        <dbReference type="ARBA" id="ARBA00023015"/>
    </source>
</evidence>
<protein>
    <submittedName>
        <fullName evidence="6">GntR family transcriptional regulator</fullName>
    </submittedName>
</protein>
<name>A0A1A0RFY7_MYCPR</name>
<dbReference type="InterPro" id="IPR011711">
    <property type="entry name" value="GntR_C"/>
</dbReference>
<feature type="domain" description="HTH gntR-type" evidence="5">
    <location>
        <begin position="7"/>
        <end position="75"/>
    </location>
</feature>
<evidence type="ECO:0000313" key="7">
    <source>
        <dbReference type="Proteomes" id="UP000093902"/>
    </source>
</evidence>
<dbReference type="InterPro" id="IPR036390">
    <property type="entry name" value="WH_DNA-bd_sf"/>
</dbReference>
<reference evidence="7" key="1">
    <citation type="submission" date="2016-06" db="EMBL/GenBank/DDBJ databases">
        <authorList>
            <person name="Sutton G."/>
            <person name="Brinkac L."/>
            <person name="Sanka R."/>
            <person name="Adams M."/>
            <person name="Lau E."/>
            <person name="Mehaffy C."/>
            <person name="Tameris M."/>
            <person name="Hatherill M."/>
            <person name="Hanekom W."/>
            <person name="Mahomed H."/>
            <person name="Mcshane H."/>
        </authorList>
    </citation>
    <scope>NUCLEOTIDE SEQUENCE [LARGE SCALE GENOMIC DNA]</scope>
    <source>
        <strain evidence="7">852002-51209_SCH5440388</strain>
    </source>
</reference>
<organism evidence="6 7">
    <name type="scientific">Mycolicibacterium peregrinum</name>
    <name type="common">Mycobacterium peregrinum</name>
    <dbReference type="NCBI Taxonomy" id="43304"/>
    <lineage>
        <taxon>Bacteria</taxon>
        <taxon>Bacillati</taxon>
        <taxon>Actinomycetota</taxon>
        <taxon>Actinomycetes</taxon>
        <taxon>Mycobacteriales</taxon>
        <taxon>Mycobacteriaceae</taxon>
        <taxon>Mycolicibacterium</taxon>
    </lineage>
</organism>